<dbReference type="InterPro" id="IPR028082">
    <property type="entry name" value="Peripla_BP_I"/>
</dbReference>
<dbReference type="SMART" id="SM00354">
    <property type="entry name" value="HTH_LACI"/>
    <property type="match status" value="1"/>
</dbReference>
<dbReference type="SUPFAM" id="SSF47413">
    <property type="entry name" value="lambda repressor-like DNA-binding domains"/>
    <property type="match status" value="1"/>
</dbReference>
<dbReference type="Gene3D" id="3.40.50.2300">
    <property type="match status" value="2"/>
</dbReference>
<dbReference type="CDD" id="cd01392">
    <property type="entry name" value="HTH_LacI"/>
    <property type="match status" value="1"/>
</dbReference>
<dbReference type="InterPro" id="IPR000843">
    <property type="entry name" value="HTH_LacI"/>
</dbReference>
<proteinExistence type="predicted"/>
<protein>
    <submittedName>
        <fullName evidence="6">Putative HTH-type transcriptional repressor ExuR</fullName>
    </submittedName>
</protein>
<keyword evidence="3" id="KW-0238">DNA-binding</keyword>
<dbReference type="Pfam" id="PF13377">
    <property type="entry name" value="Peripla_BP_3"/>
    <property type="match status" value="1"/>
</dbReference>
<dbReference type="CDD" id="cd06267">
    <property type="entry name" value="PBP1_LacI_sugar_binding-like"/>
    <property type="match status" value="1"/>
</dbReference>
<dbReference type="GO" id="GO:0000976">
    <property type="term" value="F:transcription cis-regulatory region binding"/>
    <property type="evidence" value="ECO:0007669"/>
    <property type="project" value="TreeGrafter"/>
</dbReference>
<sequence>MVTIKDIAKIANVSHTTVSRALNNSPLIKKVTSDKIKAIAKELNYSPNFNAKSLVLKKSYMIGLFFSSIDRGTSSSFLSQIVKSITDLIDTNYQLAVNSIDTLENYEFVNRQRYDGIIIMSQSEDDNDFIYYIKNTGIPFVVLNRNLDDSTITNVISDDQNGACLAVEYLIELGHRNIAIIEGEKSFKSATERIEGFIQAMIKHNVPISQANFISGDYSSESGFVAMNQLLQNEHTPTAVFCSNDDMAIGALNACYAKRIRVPEEISIVGFDDICYSNYTSPPLTTVNRPMAEISKQGIQALISLIEDNELEPKTSVIVSTLKIRESAAKLDN</sequence>
<keyword evidence="2" id="KW-0805">Transcription regulation</keyword>
<evidence type="ECO:0000256" key="1">
    <source>
        <dbReference type="ARBA" id="ARBA00022491"/>
    </source>
</evidence>
<dbReference type="PANTHER" id="PTHR30146">
    <property type="entry name" value="LACI-RELATED TRANSCRIPTIONAL REPRESSOR"/>
    <property type="match status" value="1"/>
</dbReference>
<dbReference type="EMBL" id="BMHB01000001">
    <property type="protein sequence ID" value="GGI10900.1"/>
    <property type="molecule type" value="Genomic_DNA"/>
</dbReference>
<reference evidence="7" key="1">
    <citation type="journal article" date="2019" name="Int. J. Syst. Evol. Microbiol.">
        <title>The Global Catalogue of Microorganisms (GCM) 10K type strain sequencing project: providing services to taxonomists for standard genome sequencing and annotation.</title>
        <authorList>
            <consortium name="The Broad Institute Genomics Platform"/>
            <consortium name="The Broad Institute Genome Sequencing Center for Infectious Disease"/>
            <person name="Wu L."/>
            <person name="Ma J."/>
        </authorList>
    </citation>
    <scope>NUCLEOTIDE SEQUENCE [LARGE SCALE GENOMIC DNA]</scope>
    <source>
        <strain evidence="7">CGMCC 1.14993</strain>
    </source>
</reference>
<keyword evidence="1" id="KW-0678">Repressor</keyword>
<dbReference type="PRINTS" id="PR00036">
    <property type="entry name" value="HTHLACI"/>
</dbReference>
<dbReference type="InterPro" id="IPR010982">
    <property type="entry name" value="Lambda_DNA-bd_dom_sf"/>
</dbReference>
<feature type="domain" description="HTH lacI-type" evidence="5">
    <location>
        <begin position="2"/>
        <end position="56"/>
    </location>
</feature>
<dbReference type="PANTHER" id="PTHR30146:SF148">
    <property type="entry name" value="HTH-TYPE TRANSCRIPTIONAL REPRESSOR PURR-RELATED"/>
    <property type="match status" value="1"/>
</dbReference>
<comment type="caution">
    <text evidence="6">The sequence shown here is derived from an EMBL/GenBank/DDBJ whole genome shotgun (WGS) entry which is preliminary data.</text>
</comment>
<keyword evidence="4" id="KW-0804">Transcription</keyword>
<evidence type="ECO:0000256" key="2">
    <source>
        <dbReference type="ARBA" id="ARBA00023015"/>
    </source>
</evidence>
<keyword evidence="7" id="KW-1185">Reference proteome</keyword>
<evidence type="ECO:0000256" key="3">
    <source>
        <dbReference type="ARBA" id="ARBA00023125"/>
    </source>
</evidence>
<name>A0A8J3AC92_9BACI</name>
<dbReference type="RefSeq" id="WP_087998795.1">
    <property type="nucleotide sequence ID" value="NZ_BMHB01000001.1"/>
</dbReference>
<evidence type="ECO:0000256" key="4">
    <source>
        <dbReference type="ARBA" id="ARBA00023163"/>
    </source>
</evidence>
<dbReference type="GO" id="GO:0003700">
    <property type="term" value="F:DNA-binding transcription factor activity"/>
    <property type="evidence" value="ECO:0007669"/>
    <property type="project" value="TreeGrafter"/>
</dbReference>
<dbReference type="PROSITE" id="PS50932">
    <property type="entry name" value="HTH_LACI_2"/>
    <property type="match status" value="1"/>
</dbReference>
<dbReference type="AlphaFoldDB" id="A0A8J3AC92"/>
<dbReference type="SUPFAM" id="SSF53822">
    <property type="entry name" value="Periplasmic binding protein-like I"/>
    <property type="match status" value="1"/>
</dbReference>
<dbReference type="Proteomes" id="UP000626244">
    <property type="component" value="Unassembled WGS sequence"/>
</dbReference>
<dbReference type="PROSITE" id="PS00356">
    <property type="entry name" value="HTH_LACI_1"/>
    <property type="match status" value="1"/>
</dbReference>
<evidence type="ECO:0000313" key="7">
    <source>
        <dbReference type="Proteomes" id="UP000626244"/>
    </source>
</evidence>
<organism evidence="6 7">
    <name type="scientific">Gottfriedia solisilvae</name>
    <dbReference type="NCBI Taxonomy" id="1516104"/>
    <lineage>
        <taxon>Bacteria</taxon>
        <taxon>Bacillati</taxon>
        <taxon>Bacillota</taxon>
        <taxon>Bacilli</taxon>
        <taxon>Bacillales</taxon>
        <taxon>Bacillaceae</taxon>
        <taxon>Gottfriedia</taxon>
    </lineage>
</organism>
<accession>A0A8J3AC92</accession>
<dbReference type="OrthoDB" id="9775106at2"/>
<evidence type="ECO:0000259" key="5">
    <source>
        <dbReference type="PROSITE" id="PS50932"/>
    </source>
</evidence>
<dbReference type="InterPro" id="IPR046335">
    <property type="entry name" value="LacI/GalR-like_sensor"/>
</dbReference>
<dbReference type="Pfam" id="PF00356">
    <property type="entry name" value="LacI"/>
    <property type="match status" value="1"/>
</dbReference>
<gene>
    <name evidence="6" type="primary">exuR</name>
    <name evidence="6" type="ORF">GCM10007380_05120</name>
</gene>
<dbReference type="Gene3D" id="1.10.260.40">
    <property type="entry name" value="lambda repressor-like DNA-binding domains"/>
    <property type="match status" value="1"/>
</dbReference>
<evidence type="ECO:0000313" key="6">
    <source>
        <dbReference type="EMBL" id="GGI10900.1"/>
    </source>
</evidence>